<sequence>MLNILKDELNSHINTYAKINEEFLNDIYKAYEIISKALKNNNKLLIFGNGGSAADAQHFAAELSGRYKVERKGLSAIALSTDTSALTAIANDYGYEFVFSRQVQAIAKKGDILFGISTSGSSKNVLEAFKEGEKLACVNIMLSSNKATNDKYFNIKAPSLDTPRIQEVHIFVIHSICHLLDLEFKV</sequence>
<reference evidence="2 3" key="1">
    <citation type="submission" date="2020-07" db="EMBL/GenBank/DDBJ databases">
        <title>Transfer of Campylobacter canadensis to the novel genus Avispirillum gen. nov., that also includes two novel species recovered from migratory waterfowl: Avispirillum anseris sp. nov. and Avispirillum brantae sp. nov.</title>
        <authorList>
            <person name="Miller W.G."/>
            <person name="Chapman M.H."/>
            <person name="Yee E."/>
            <person name="Inglis G.D."/>
        </authorList>
    </citation>
    <scope>NUCLEOTIDE SEQUENCE [LARGE SCALE GENOMIC DNA]</scope>
    <source>
        <strain evidence="2 3">L283</strain>
    </source>
</reference>
<dbReference type="InterPro" id="IPR050099">
    <property type="entry name" value="SIS_GmhA/DiaA_subfam"/>
</dbReference>
<dbReference type="SUPFAM" id="SSF53697">
    <property type="entry name" value="SIS domain"/>
    <property type="match status" value="1"/>
</dbReference>
<feature type="domain" description="SIS" evidence="1">
    <location>
        <begin position="34"/>
        <end position="186"/>
    </location>
</feature>
<dbReference type="PANTHER" id="PTHR30390:SF6">
    <property type="entry name" value="DNAA INITIATOR-ASSOCIATING PROTEIN DIAA"/>
    <property type="match status" value="1"/>
</dbReference>
<dbReference type="Pfam" id="PF13580">
    <property type="entry name" value="SIS_2"/>
    <property type="match status" value="1"/>
</dbReference>
<name>A0ABS7WT78_9BACT</name>
<evidence type="ECO:0000259" key="1">
    <source>
        <dbReference type="PROSITE" id="PS51464"/>
    </source>
</evidence>
<dbReference type="EMBL" id="JACGBB010000021">
    <property type="protein sequence ID" value="MBZ7987968.1"/>
    <property type="molecule type" value="Genomic_DNA"/>
</dbReference>
<organism evidence="2 3">
    <name type="scientific">Campylobacter canadensis</name>
    <dbReference type="NCBI Taxonomy" id="449520"/>
    <lineage>
        <taxon>Bacteria</taxon>
        <taxon>Pseudomonadati</taxon>
        <taxon>Campylobacterota</taxon>
        <taxon>Epsilonproteobacteria</taxon>
        <taxon>Campylobacterales</taxon>
        <taxon>Campylobacteraceae</taxon>
        <taxon>Campylobacter</taxon>
    </lineage>
</organism>
<keyword evidence="3" id="KW-1185">Reference proteome</keyword>
<dbReference type="Proteomes" id="UP000786183">
    <property type="component" value="Unassembled WGS sequence"/>
</dbReference>
<dbReference type="InterPro" id="IPR035461">
    <property type="entry name" value="GmhA/DiaA"/>
</dbReference>
<dbReference type="InterPro" id="IPR001347">
    <property type="entry name" value="SIS_dom"/>
</dbReference>
<accession>A0ABS7WT78</accession>
<evidence type="ECO:0000313" key="3">
    <source>
        <dbReference type="Proteomes" id="UP000786183"/>
    </source>
</evidence>
<protein>
    <submittedName>
        <fullName evidence="2">SIS domain-containing protein</fullName>
    </submittedName>
</protein>
<gene>
    <name evidence="2" type="ORF">AVCANL283_07660</name>
</gene>
<dbReference type="RefSeq" id="WP_172232924.1">
    <property type="nucleotide sequence ID" value="NZ_CP035946.1"/>
</dbReference>
<dbReference type="CDD" id="cd05006">
    <property type="entry name" value="SIS_GmhA"/>
    <property type="match status" value="1"/>
</dbReference>
<dbReference type="Gene3D" id="3.40.50.10490">
    <property type="entry name" value="Glucose-6-phosphate isomerase like protein, domain 1"/>
    <property type="match status" value="1"/>
</dbReference>
<dbReference type="PROSITE" id="PS51464">
    <property type="entry name" value="SIS"/>
    <property type="match status" value="1"/>
</dbReference>
<proteinExistence type="predicted"/>
<dbReference type="InterPro" id="IPR046348">
    <property type="entry name" value="SIS_dom_sf"/>
</dbReference>
<evidence type="ECO:0000313" key="2">
    <source>
        <dbReference type="EMBL" id="MBZ7987968.1"/>
    </source>
</evidence>
<comment type="caution">
    <text evidence="2">The sequence shown here is derived from an EMBL/GenBank/DDBJ whole genome shotgun (WGS) entry which is preliminary data.</text>
</comment>
<dbReference type="PANTHER" id="PTHR30390">
    <property type="entry name" value="SEDOHEPTULOSE 7-PHOSPHATE ISOMERASE / DNAA INITIATOR-ASSOCIATING FACTOR FOR REPLICATION INITIATION"/>
    <property type="match status" value="1"/>
</dbReference>